<dbReference type="AlphaFoldDB" id="A0A0D3JGB2"/>
<feature type="region of interest" description="Disordered" evidence="1">
    <location>
        <begin position="101"/>
        <end position="124"/>
    </location>
</feature>
<evidence type="ECO:0000256" key="1">
    <source>
        <dbReference type="SAM" id="MobiDB-lite"/>
    </source>
</evidence>
<feature type="compositionally biased region" description="Low complexity" evidence="1">
    <location>
        <begin position="500"/>
        <end position="516"/>
    </location>
</feature>
<dbReference type="RefSeq" id="XP_005774976.1">
    <property type="nucleotide sequence ID" value="XM_005774919.1"/>
</dbReference>
<feature type="region of interest" description="Disordered" evidence="1">
    <location>
        <begin position="293"/>
        <end position="323"/>
    </location>
</feature>
<sequence length="541" mass="53122">MLSLISIVNGAPVPAASTRSNARALAGWQAYMNQGIETGAAYANAGASGDDVLLQDLNAETADKFDGLNSGKTTAGSPAIIADGQLSDGILTAVNQLTSALGSPASSPSSAAAAVDEKASEPPHGASWQDYMMQGIQTGIEFANSGAGVASGTTDPSTDFGALSAQTADHFDALNHKGGAAAAPAKEAGGQRRKLTAGWQSYMNQGIATGVQYAGAGAGVAAGTTDPSTGFNGINAETADQFDALNRKGEAIEVAEAEAEASPDAATPAVGASDALSGGILAAANQFASALGSGASSATSASPAAASPASADASASEPPHGASWQDYMMQGIQTGIEFASAGAGVASGTTDPSTDFGALSAQTADHFDALNHKGGAAAEDAAPPAEKQAEWSPSGTYNYGGAAYGQPYQQGYPQYQQQGGYQAGAQGWGQPQQAQAAASAGAAAEKKPYVPKSELGKAVGRLSVALPNAILGGLTGALTGGIQTVADTAGVQVPPPPAAVHPSDVAQSSQAAPAAAGQNDGWGEAAAAEPAAAAEDEWDRA</sequence>
<feature type="compositionally biased region" description="Low complexity" evidence="1">
    <location>
        <begin position="103"/>
        <end position="114"/>
    </location>
</feature>
<name>A0A0D3JGB2_EMIH1</name>
<feature type="compositionally biased region" description="Low complexity" evidence="1">
    <location>
        <begin position="524"/>
        <end position="533"/>
    </location>
</feature>
<evidence type="ECO:0000313" key="2">
    <source>
        <dbReference type="EnsemblProtists" id="EOD22547"/>
    </source>
</evidence>
<dbReference type="Proteomes" id="UP000013827">
    <property type="component" value="Unassembled WGS sequence"/>
</dbReference>
<keyword evidence="3" id="KW-1185">Reference proteome</keyword>
<feature type="compositionally biased region" description="Low complexity" evidence="1">
    <location>
        <begin position="293"/>
        <end position="316"/>
    </location>
</feature>
<dbReference type="EnsemblProtists" id="EOD22547">
    <property type="protein sequence ID" value="EOD22547"/>
    <property type="gene ID" value="EMIHUDRAFT_444252"/>
</dbReference>
<protein>
    <submittedName>
        <fullName evidence="2">Uncharacterized protein</fullName>
    </submittedName>
</protein>
<dbReference type="GeneID" id="17268091"/>
<feature type="region of interest" description="Disordered" evidence="1">
    <location>
        <begin position="489"/>
        <end position="541"/>
    </location>
</feature>
<dbReference type="HOGENOM" id="CLU_037578_0_0_1"/>
<dbReference type="KEGG" id="ehx:EMIHUDRAFT_444252"/>
<reference evidence="2" key="2">
    <citation type="submission" date="2024-10" db="UniProtKB">
        <authorList>
            <consortium name="EnsemblProtists"/>
        </authorList>
    </citation>
    <scope>IDENTIFICATION</scope>
</reference>
<proteinExistence type="predicted"/>
<organism evidence="2 3">
    <name type="scientific">Emiliania huxleyi (strain CCMP1516)</name>
    <dbReference type="NCBI Taxonomy" id="280463"/>
    <lineage>
        <taxon>Eukaryota</taxon>
        <taxon>Haptista</taxon>
        <taxon>Haptophyta</taxon>
        <taxon>Prymnesiophyceae</taxon>
        <taxon>Isochrysidales</taxon>
        <taxon>Noelaerhabdaceae</taxon>
        <taxon>Emiliania</taxon>
    </lineage>
</organism>
<dbReference type="PaxDb" id="2903-EOD22547"/>
<accession>A0A0D3JGB2</accession>
<reference evidence="3" key="1">
    <citation type="journal article" date="2013" name="Nature">
        <title>Pan genome of the phytoplankton Emiliania underpins its global distribution.</title>
        <authorList>
            <person name="Read B.A."/>
            <person name="Kegel J."/>
            <person name="Klute M.J."/>
            <person name="Kuo A."/>
            <person name="Lefebvre S.C."/>
            <person name="Maumus F."/>
            <person name="Mayer C."/>
            <person name="Miller J."/>
            <person name="Monier A."/>
            <person name="Salamov A."/>
            <person name="Young J."/>
            <person name="Aguilar M."/>
            <person name="Claverie J.M."/>
            <person name="Frickenhaus S."/>
            <person name="Gonzalez K."/>
            <person name="Herman E.K."/>
            <person name="Lin Y.C."/>
            <person name="Napier J."/>
            <person name="Ogata H."/>
            <person name="Sarno A.F."/>
            <person name="Shmutz J."/>
            <person name="Schroeder D."/>
            <person name="de Vargas C."/>
            <person name="Verret F."/>
            <person name="von Dassow P."/>
            <person name="Valentin K."/>
            <person name="Van de Peer Y."/>
            <person name="Wheeler G."/>
            <person name="Dacks J.B."/>
            <person name="Delwiche C.F."/>
            <person name="Dyhrman S.T."/>
            <person name="Glockner G."/>
            <person name="John U."/>
            <person name="Richards T."/>
            <person name="Worden A.Z."/>
            <person name="Zhang X."/>
            <person name="Grigoriev I.V."/>
            <person name="Allen A.E."/>
            <person name="Bidle K."/>
            <person name="Borodovsky M."/>
            <person name="Bowler C."/>
            <person name="Brownlee C."/>
            <person name="Cock J.M."/>
            <person name="Elias M."/>
            <person name="Gladyshev V.N."/>
            <person name="Groth M."/>
            <person name="Guda C."/>
            <person name="Hadaegh A."/>
            <person name="Iglesias-Rodriguez M.D."/>
            <person name="Jenkins J."/>
            <person name="Jones B.M."/>
            <person name="Lawson T."/>
            <person name="Leese F."/>
            <person name="Lindquist E."/>
            <person name="Lobanov A."/>
            <person name="Lomsadze A."/>
            <person name="Malik S.B."/>
            <person name="Marsh M.E."/>
            <person name="Mackinder L."/>
            <person name="Mock T."/>
            <person name="Mueller-Roeber B."/>
            <person name="Pagarete A."/>
            <person name="Parker M."/>
            <person name="Probert I."/>
            <person name="Quesneville H."/>
            <person name="Raines C."/>
            <person name="Rensing S.A."/>
            <person name="Riano-Pachon D.M."/>
            <person name="Richier S."/>
            <person name="Rokitta S."/>
            <person name="Shiraiwa Y."/>
            <person name="Soanes D.M."/>
            <person name="van der Giezen M."/>
            <person name="Wahlund T.M."/>
            <person name="Williams B."/>
            <person name="Wilson W."/>
            <person name="Wolfe G."/>
            <person name="Wurch L.L."/>
        </authorList>
    </citation>
    <scope>NUCLEOTIDE SEQUENCE</scope>
</reference>
<evidence type="ECO:0000313" key="3">
    <source>
        <dbReference type="Proteomes" id="UP000013827"/>
    </source>
</evidence>